<proteinExistence type="predicted"/>
<gene>
    <name evidence="2" type="ORF">M8C21_026544</name>
</gene>
<comment type="caution">
    <text evidence="2">The sequence shown here is derived from an EMBL/GenBank/DDBJ whole genome shotgun (WGS) entry which is preliminary data.</text>
</comment>
<name>A0AAD5C2R4_AMBAR</name>
<reference evidence="2" key="1">
    <citation type="submission" date="2022-06" db="EMBL/GenBank/DDBJ databases">
        <title>Uncovering the hologenomic basis of an extraordinary plant invasion.</title>
        <authorList>
            <person name="Bieker V.C."/>
            <person name="Martin M.D."/>
            <person name="Gilbert T."/>
            <person name="Hodgins K."/>
            <person name="Battlay P."/>
            <person name="Petersen B."/>
            <person name="Wilson J."/>
        </authorList>
    </citation>
    <scope>NUCLEOTIDE SEQUENCE</scope>
    <source>
        <strain evidence="2">AA19_3_7</strain>
        <tissue evidence="2">Leaf</tissue>
    </source>
</reference>
<dbReference type="EMBL" id="JAMZMK010009848">
    <property type="protein sequence ID" value="KAI7734027.1"/>
    <property type="molecule type" value="Genomic_DNA"/>
</dbReference>
<keyword evidence="3" id="KW-1185">Reference proteome</keyword>
<evidence type="ECO:0000313" key="3">
    <source>
        <dbReference type="Proteomes" id="UP001206925"/>
    </source>
</evidence>
<dbReference type="Gene3D" id="1.20.1280.50">
    <property type="match status" value="1"/>
</dbReference>
<dbReference type="InterPro" id="IPR036047">
    <property type="entry name" value="F-box-like_dom_sf"/>
</dbReference>
<feature type="domain" description="F-box" evidence="1">
    <location>
        <begin position="12"/>
        <end position="57"/>
    </location>
</feature>
<dbReference type="Pfam" id="PF08268">
    <property type="entry name" value="FBA_3"/>
    <property type="match status" value="1"/>
</dbReference>
<accession>A0AAD5C2R4</accession>
<dbReference type="PROSITE" id="PS50181">
    <property type="entry name" value="FBOX"/>
    <property type="match status" value="1"/>
</dbReference>
<dbReference type="SUPFAM" id="SSF81383">
    <property type="entry name" value="F-box domain"/>
    <property type="match status" value="1"/>
</dbReference>
<dbReference type="InterPro" id="IPR013187">
    <property type="entry name" value="F-box-assoc_dom_typ3"/>
</dbReference>
<evidence type="ECO:0000313" key="2">
    <source>
        <dbReference type="EMBL" id="KAI7734027.1"/>
    </source>
</evidence>
<dbReference type="AlphaFoldDB" id="A0AAD5C2R4"/>
<dbReference type="Pfam" id="PF00646">
    <property type="entry name" value="F-box"/>
    <property type="match status" value="1"/>
</dbReference>
<dbReference type="Proteomes" id="UP001206925">
    <property type="component" value="Unassembled WGS sequence"/>
</dbReference>
<dbReference type="NCBIfam" id="TIGR01640">
    <property type="entry name" value="F_box_assoc_1"/>
    <property type="match status" value="1"/>
</dbReference>
<dbReference type="InterPro" id="IPR017451">
    <property type="entry name" value="F-box-assoc_interact_dom"/>
</dbReference>
<protein>
    <recommendedName>
        <fullName evidence="1">F-box domain-containing protein</fullName>
    </recommendedName>
</protein>
<dbReference type="CDD" id="cd22157">
    <property type="entry name" value="F-box_AtFBW1-like"/>
    <property type="match status" value="1"/>
</dbReference>
<evidence type="ECO:0000259" key="1">
    <source>
        <dbReference type="PROSITE" id="PS50181"/>
    </source>
</evidence>
<dbReference type="SMART" id="SM00256">
    <property type="entry name" value="FBOX"/>
    <property type="match status" value="1"/>
</dbReference>
<dbReference type="InterPro" id="IPR001810">
    <property type="entry name" value="F-box_dom"/>
</dbReference>
<dbReference type="PANTHER" id="PTHR31111:SF125">
    <property type="entry name" value="F-BOX PROTEIN CPR30-LIKE"/>
    <property type="match status" value="1"/>
</dbReference>
<dbReference type="PANTHER" id="PTHR31111">
    <property type="entry name" value="BNAA05G37150D PROTEIN-RELATED"/>
    <property type="match status" value="1"/>
</dbReference>
<organism evidence="2 3">
    <name type="scientific">Ambrosia artemisiifolia</name>
    <name type="common">Common ragweed</name>
    <dbReference type="NCBI Taxonomy" id="4212"/>
    <lineage>
        <taxon>Eukaryota</taxon>
        <taxon>Viridiplantae</taxon>
        <taxon>Streptophyta</taxon>
        <taxon>Embryophyta</taxon>
        <taxon>Tracheophyta</taxon>
        <taxon>Spermatophyta</taxon>
        <taxon>Magnoliopsida</taxon>
        <taxon>eudicotyledons</taxon>
        <taxon>Gunneridae</taxon>
        <taxon>Pentapetalae</taxon>
        <taxon>asterids</taxon>
        <taxon>campanulids</taxon>
        <taxon>Asterales</taxon>
        <taxon>Asteraceae</taxon>
        <taxon>Asteroideae</taxon>
        <taxon>Heliantheae alliance</taxon>
        <taxon>Heliantheae</taxon>
        <taxon>Ambrosia</taxon>
    </lineage>
</organism>
<sequence>METIEHKQADDDDSKISYPEEIIEQIISRLPIKSILRFKSISKPWLSLISNPSFTKLHSTVGPSTTSLFLTLVDSSTNTRYFFSGANNDNGSVANLIKLDNTPYVFGTVEHLNGLLCLIDRDYHSDNIYASVINPTTHKFFKLPDRPLVPLLNEDMCYFFGFDESSNEHKVLYVDVGLIKLTTIEIMIFSFLNYSWRKINVDLPIGVSRDRWFYGTKVSVCVNSIIHMMIRNPFEILAFDLRTETFSIVNVPPNPMVQNIYTFVCPYHRFLKINGLLGIAVIGNYLEEIDKVDIWILQDYENRVWVRETVTFPPNSQLCYGVGSPYPFDSINMDEIIFYPRVLSENLISVPIYNMKTRCFKSIQLTLGHRFLCPESVEVEEIKLC</sequence>